<comment type="caution">
    <text evidence="2">The sequence shown here is derived from an EMBL/GenBank/DDBJ whole genome shotgun (WGS) entry which is preliminary data.</text>
</comment>
<evidence type="ECO:0000313" key="3">
    <source>
        <dbReference type="Proteomes" id="UP000523447"/>
    </source>
</evidence>
<feature type="compositionally biased region" description="Acidic residues" evidence="1">
    <location>
        <begin position="1"/>
        <end position="10"/>
    </location>
</feature>
<organism evidence="2 3">
    <name type="scientific">Nocardia veterana</name>
    <dbReference type="NCBI Taxonomy" id="132249"/>
    <lineage>
        <taxon>Bacteria</taxon>
        <taxon>Bacillati</taxon>
        <taxon>Actinomycetota</taxon>
        <taxon>Actinomycetes</taxon>
        <taxon>Mycobacteriales</taxon>
        <taxon>Nocardiaceae</taxon>
        <taxon>Nocardia</taxon>
    </lineage>
</organism>
<proteinExistence type="predicted"/>
<gene>
    <name evidence="2" type="ORF">HGA07_19425</name>
</gene>
<feature type="region of interest" description="Disordered" evidence="1">
    <location>
        <begin position="1"/>
        <end position="123"/>
    </location>
</feature>
<dbReference type="AlphaFoldDB" id="A0A7X6M049"/>
<feature type="compositionally biased region" description="Basic and acidic residues" evidence="1">
    <location>
        <begin position="50"/>
        <end position="62"/>
    </location>
</feature>
<dbReference type="EMBL" id="JAAXPE010000021">
    <property type="protein sequence ID" value="NKY87793.1"/>
    <property type="molecule type" value="Genomic_DNA"/>
</dbReference>
<keyword evidence="3" id="KW-1185">Reference proteome</keyword>
<evidence type="ECO:0000256" key="1">
    <source>
        <dbReference type="SAM" id="MobiDB-lite"/>
    </source>
</evidence>
<accession>A0A7X6M049</accession>
<dbReference type="Proteomes" id="UP000523447">
    <property type="component" value="Unassembled WGS sequence"/>
</dbReference>
<protein>
    <recommendedName>
        <fullName evidence="4">DUF5709 domain-containing protein</fullName>
    </recommendedName>
</protein>
<name>A0A7X6M049_9NOCA</name>
<dbReference type="RefSeq" id="WP_040720982.1">
    <property type="nucleotide sequence ID" value="NZ_CAWPHS010000014.1"/>
</dbReference>
<evidence type="ECO:0000313" key="2">
    <source>
        <dbReference type="EMBL" id="NKY87793.1"/>
    </source>
</evidence>
<feature type="compositionally biased region" description="Basic and acidic residues" evidence="1">
    <location>
        <begin position="105"/>
        <end position="114"/>
    </location>
</feature>
<reference evidence="2 3" key="1">
    <citation type="submission" date="2020-04" db="EMBL/GenBank/DDBJ databases">
        <title>MicrobeNet Type strains.</title>
        <authorList>
            <person name="Nicholson A.C."/>
        </authorList>
    </citation>
    <scope>NUCLEOTIDE SEQUENCE [LARGE SCALE GENOMIC DNA]</scope>
    <source>
        <strain evidence="2 3">DSM 44445</strain>
    </source>
</reference>
<evidence type="ECO:0008006" key="4">
    <source>
        <dbReference type="Google" id="ProtNLM"/>
    </source>
</evidence>
<feature type="compositionally biased region" description="Acidic residues" evidence="1">
    <location>
        <begin position="17"/>
        <end position="35"/>
    </location>
</feature>
<sequence>MAAKESDDDLLSSTEGLDSDDVGNDDGDEIVEPPDDWSGADSYGMTAGEQRTERPLSQRLAEEEPDVGAGAPAEPGLPESGTTEGLDTIRSDSPTGSSDADAVEEIVRRERGTDDDSYFPLPD</sequence>
<feature type="compositionally biased region" description="Polar residues" evidence="1">
    <location>
        <begin position="80"/>
        <end position="98"/>
    </location>
</feature>